<proteinExistence type="predicted"/>
<sequence>MGITNNNTWRIMKEIGIKKAISHRTSKVLRGNILIDMFMPIAWKLGLGLPKGYKFLYIASHGTGHNAMQRFLYKCGINTNWHFYEDGYTRYREIYTRLIRDNKNYNIISISEYNFKDYQKFFSTIKDKIKAISLVRDPISICKSSINHSLERNNTQEIVMGGGGNLSAIFKDCIKYQHYNPQTGQFHLANNPCLDQLEHLFSGRIQMQDMQGMFVTNDIIKSIPSISEVHYIDMSQIIGSKTYNTMNELSHKFGFPPPKDKHYFEGSLYGELRAFLPIRFHIPITDGQVELVCNLQQHNLTLNEYKHDVTLQLMPNSYKDDKNFSHVKIYATNKTLEKLQDNRNIYLTKKELENLFDVVQKEMLCNNAKKLKESDVLTYLSQNPKLAKSLKAILDNELSHIKQTRLDIIESWKYYLEFEAICEEFDIK</sequence>
<dbReference type="Proteomes" id="UP000029922">
    <property type="component" value="Unassembled WGS sequence"/>
</dbReference>
<evidence type="ECO:0000313" key="2">
    <source>
        <dbReference type="Proteomes" id="UP000029922"/>
    </source>
</evidence>
<dbReference type="RefSeq" id="WP_104692261.1">
    <property type="nucleotide sequence ID" value="NZ_FZML01000032.1"/>
</dbReference>
<evidence type="ECO:0000313" key="1">
    <source>
        <dbReference type="EMBL" id="TLE01184.1"/>
    </source>
</evidence>
<reference evidence="1 2" key="1">
    <citation type="journal article" date="2014" name="Genome Announc.">
        <title>Draft genome sequences of eight enterohepatic helicobacter species isolated from both laboratory and wild rodents.</title>
        <authorList>
            <person name="Sheh A."/>
            <person name="Shen Z."/>
            <person name="Fox J.G."/>
        </authorList>
    </citation>
    <scope>NUCLEOTIDE SEQUENCE [LARGE SCALE GENOMIC DNA]</scope>
    <source>
        <strain evidence="1 2">ST1</strain>
    </source>
</reference>
<organism evidence="1 2">
    <name type="scientific">Helicobacter muridarum</name>
    <dbReference type="NCBI Taxonomy" id="216"/>
    <lineage>
        <taxon>Bacteria</taxon>
        <taxon>Pseudomonadati</taxon>
        <taxon>Campylobacterota</taxon>
        <taxon>Epsilonproteobacteria</taxon>
        <taxon>Campylobacterales</taxon>
        <taxon>Helicobacteraceae</taxon>
        <taxon>Helicobacter</taxon>
    </lineage>
</organism>
<protein>
    <submittedName>
        <fullName evidence="1">DUF2972 domain-containing protein</fullName>
    </submittedName>
</protein>
<dbReference type="OrthoDB" id="5328055at2"/>
<dbReference type="AlphaFoldDB" id="A0A4U8TLM7"/>
<dbReference type="InterPro" id="IPR021353">
    <property type="entry name" value="DUF2972"/>
</dbReference>
<accession>A0A4U8TLM7</accession>
<comment type="caution">
    <text evidence="1">The sequence shown here is derived from an EMBL/GenBank/DDBJ whole genome shotgun (WGS) entry which is preliminary data.</text>
</comment>
<gene>
    <name evidence="1" type="ORF">LS73_002635</name>
</gene>
<name>A0A4U8TLM7_9HELI</name>
<dbReference type="Pfam" id="PF11186">
    <property type="entry name" value="DUF2972"/>
    <property type="match status" value="1"/>
</dbReference>
<dbReference type="EMBL" id="JRPD02000003">
    <property type="protein sequence ID" value="TLE01184.1"/>
    <property type="molecule type" value="Genomic_DNA"/>
</dbReference>